<organism evidence="3 4">
    <name type="scientific">Spelaeicoccus albus</name>
    <dbReference type="NCBI Taxonomy" id="1280376"/>
    <lineage>
        <taxon>Bacteria</taxon>
        <taxon>Bacillati</taxon>
        <taxon>Actinomycetota</taxon>
        <taxon>Actinomycetes</taxon>
        <taxon>Micrococcales</taxon>
        <taxon>Brevibacteriaceae</taxon>
        <taxon>Spelaeicoccus</taxon>
    </lineage>
</organism>
<dbReference type="RefSeq" id="WP_179428594.1">
    <property type="nucleotide sequence ID" value="NZ_JACBZP010000001.1"/>
</dbReference>
<evidence type="ECO:0000313" key="4">
    <source>
        <dbReference type="Proteomes" id="UP000539111"/>
    </source>
</evidence>
<proteinExistence type="predicted"/>
<dbReference type="Pfam" id="PF04024">
    <property type="entry name" value="PspC"/>
    <property type="match status" value="1"/>
</dbReference>
<protein>
    <submittedName>
        <fullName evidence="3">Phage shock protein PspC (Stress-responsive transcriptional regulator)</fullName>
    </submittedName>
</protein>
<comment type="caution">
    <text evidence="3">The sequence shown here is derived from an EMBL/GenBank/DDBJ whole genome shotgun (WGS) entry which is preliminary data.</text>
</comment>
<evidence type="ECO:0000256" key="1">
    <source>
        <dbReference type="SAM" id="Phobius"/>
    </source>
</evidence>
<feature type="domain" description="Phage shock protein PspC N-terminal" evidence="2">
    <location>
        <begin position="21"/>
        <end position="74"/>
    </location>
</feature>
<keyword evidence="1" id="KW-0812">Transmembrane</keyword>
<name>A0A7Z0D3L2_9MICO</name>
<gene>
    <name evidence="3" type="ORF">BJY26_002521</name>
</gene>
<sequence length="142" mass="14547">MNTSSHHSPGNFFDRIRLAGFARQDDGAWAAGVCAAVADRLGWSRGVVRIVLIVLALCGGLGVLLYGLAWLMLPGQSGRIHAQDMLTGDITGGNVAALALTVVGICSPGFWTGIGAAIVAGLAVWLLAATSRQHAGPADIDA</sequence>
<reference evidence="3 4" key="1">
    <citation type="submission" date="2020-07" db="EMBL/GenBank/DDBJ databases">
        <title>Sequencing the genomes of 1000 actinobacteria strains.</title>
        <authorList>
            <person name="Klenk H.-P."/>
        </authorList>
    </citation>
    <scope>NUCLEOTIDE SEQUENCE [LARGE SCALE GENOMIC DNA]</scope>
    <source>
        <strain evidence="3 4">DSM 26341</strain>
    </source>
</reference>
<feature type="transmembrane region" description="Helical" evidence="1">
    <location>
        <begin position="110"/>
        <end position="128"/>
    </location>
</feature>
<keyword evidence="1" id="KW-1133">Transmembrane helix</keyword>
<feature type="transmembrane region" description="Helical" evidence="1">
    <location>
        <begin position="50"/>
        <end position="73"/>
    </location>
</feature>
<evidence type="ECO:0000259" key="2">
    <source>
        <dbReference type="Pfam" id="PF04024"/>
    </source>
</evidence>
<dbReference type="InterPro" id="IPR007168">
    <property type="entry name" value="Phageshock_PspC_N"/>
</dbReference>
<dbReference type="AlphaFoldDB" id="A0A7Z0D3L2"/>
<keyword evidence="1" id="KW-0472">Membrane</keyword>
<dbReference type="EMBL" id="JACBZP010000001">
    <property type="protein sequence ID" value="NYI68215.1"/>
    <property type="molecule type" value="Genomic_DNA"/>
</dbReference>
<dbReference type="Proteomes" id="UP000539111">
    <property type="component" value="Unassembled WGS sequence"/>
</dbReference>
<evidence type="ECO:0000313" key="3">
    <source>
        <dbReference type="EMBL" id="NYI68215.1"/>
    </source>
</evidence>
<keyword evidence="4" id="KW-1185">Reference proteome</keyword>
<accession>A0A7Z0D3L2</accession>